<protein>
    <recommendedName>
        <fullName evidence="5">Mannosylglycerate hydrolase MGH1-like glycoside hydrolase domain-containing protein</fullName>
    </recommendedName>
</protein>
<dbReference type="GO" id="GO:0009311">
    <property type="term" value="P:oligosaccharide metabolic process"/>
    <property type="evidence" value="ECO:0007669"/>
    <property type="project" value="InterPro"/>
</dbReference>
<dbReference type="InterPro" id="IPR054491">
    <property type="entry name" value="MGH1-like_GH"/>
</dbReference>
<dbReference type="Pfam" id="PF22422">
    <property type="entry name" value="MGH1-like_GH"/>
    <property type="match status" value="1"/>
</dbReference>
<keyword evidence="4" id="KW-0732">Signal</keyword>
<evidence type="ECO:0000313" key="6">
    <source>
        <dbReference type="EMBL" id="SBW06166.1"/>
    </source>
</evidence>
<organism evidence="6">
    <name type="scientific">uncultured Dysgonomonas sp</name>
    <dbReference type="NCBI Taxonomy" id="206096"/>
    <lineage>
        <taxon>Bacteria</taxon>
        <taxon>Pseudomonadati</taxon>
        <taxon>Bacteroidota</taxon>
        <taxon>Bacteroidia</taxon>
        <taxon>Bacteroidales</taxon>
        <taxon>Dysgonomonadaceae</taxon>
        <taxon>Dysgonomonas</taxon>
        <taxon>environmental samples</taxon>
    </lineage>
</organism>
<comment type="similarity">
    <text evidence="1">Belongs to the glycosyl hydrolase 63 family.</text>
</comment>
<keyword evidence="3" id="KW-0326">Glycosidase</keyword>
<dbReference type="PANTHER" id="PTHR10412">
    <property type="entry name" value="MANNOSYL-OLIGOSACCHARIDE GLUCOSIDASE"/>
    <property type="match status" value="1"/>
</dbReference>
<dbReference type="InterPro" id="IPR008928">
    <property type="entry name" value="6-hairpin_glycosidase_sf"/>
</dbReference>
<dbReference type="RefSeq" id="WP_296943928.1">
    <property type="nucleotide sequence ID" value="NZ_LT599032.1"/>
</dbReference>
<dbReference type="InterPro" id="IPR012341">
    <property type="entry name" value="6hp_glycosidase-like_sf"/>
</dbReference>
<dbReference type="GO" id="GO:0004573">
    <property type="term" value="F:Glc3Man9GlcNAc2 oligosaccharide glucosidase activity"/>
    <property type="evidence" value="ECO:0007669"/>
    <property type="project" value="InterPro"/>
</dbReference>
<evidence type="ECO:0000259" key="5">
    <source>
        <dbReference type="Pfam" id="PF22422"/>
    </source>
</evidence>
<dbReference type="InterPro" id="IPR004888">
    <property type="entry name" value="Glycoside_hydrolase_63"/>
</dbReference>
<name>A0A212K3E0_9BACT</name>
<dbReference type="SUPFAM" id="SSF48208">
    <property type="entry name" value="Six-hairpin glycosidases"/>
    <property type="match status" value="1"/>
</dbReference>
<evidence type="ECO:0000256" key="2">
    <source>
        <dbReference type="ARBA" id="ARBA00022801"/>
    </source>
</evidence>
<dbReference type="EMBL" id="FLUM01000003">
    <property type="protein sequence ID" value="SBW06166.1"/>
    <property type="molecule type" value="Genomic_DNA"/>
</dbReference>
<feature type="domain" description="Mannosylglycerate hydrolase MGH1-like glycoside hydrolase" evidence="5">
    <location>
        <begin position="124"/>
        <end position="431"/>
    </location>
</feature>
<gene>
    <name evidence="6" type="ORF">KL86DYS1_31302</name>
</gene>
<dbReference type="AlphaFoldDB" id="A0A212K3E0"/>
<sequence length="539" mass="62805">MRKKILSISIIASSLLFGTFPIYSQEADETPQKYNLPYKNTYVKEALVTENEYRIAKPEEIVPKSFEEAKNILPNPIWTGHEKELEMYWKAWQIAISNIRQPQKGSGFVSSYLDTAYNGNIFMWDSSFMMMFARYGYRFFPFQHTLDNFYAKQHPDGFICREIKADGADCFERYDPVSTGPNLLPWSEILYYRQYGDNERLNKIFPALCAYYKWLRLNRTWPNGTYWSSGWGTGMDNMPRVQPQYSMIYSHGHMVWLDACLQQILMANILLEIGFYLERWQEIEEFEDEIKALTKYVHDNLWDEKTGFLYDQYADGSLNTTKGIGAFWALHTDVLDKTQLDRMVTELGNTKTFNRPHRVPSLSADNPKYNPKGRYWQGGVWPGTNYMVITGLDKKGYTRQAKEIAKNHYNNVFEVYKNTGTFWEYYAPEATEPGFMARKDFVGWTGLPPIAIFIEYILGIRSDYANHSLVWDITQTEAHGIERYPFGPDGLVTLKVNKRNSQEDTPSVIIETNVPFELTLYWGKDKSKKVSIKEGNQTV</sequence>
<accession>A0A212K3E0</accession>
<evidence type="ECO:0000256" key="3">
    <source>
        <dbReference type="ARBA" id="ARBA00023295"/>
    </source>
</evidence>
<dbReference type="PANTHER" id="PTHR10412:SF11">
    <property type="entry name" value="MANNOSYL-OLIGOSACCHARIDE GLUCOSIDASE"/>
    <property type="match status" value="1"/>
</dbReference>
<reference evidence="6" key="1">
    <citation type="submission" date="2016-04" db="EMBL/GenBank/DDBJ databases">
        <authorList>
            <person name="Evans L.H."/>
            <person name="Alamgir A."/>
            <person name="Owens N."/>
            <person name="Weber N.D."/>
            <person name="Virtaneva K."/>
            <person name="Barbian K."/>
            <person name="Babar A."/>
            <person name="Rosenke K."/>
        </authorList>
    </citation>
    <scope>NUCLEOTIDE SEQUENCE</scope>
    <source>
        <strain evidence="6">86-1</strain>
    </source>
</reference>
<evidence type="ECO:0000256" key="1">
    <source>
        <dbReference type="ARBA" id="ARBA00010833"/>
    </source>
</evidence>
<proteinExistence type="inferred from homology"/>
<evidence type="ECO:0000256" key="4">
    <source>
        <dbReference type="SAM" id="SignalP"/>
    </source>
</evidence>
<dbReference type="Gene3D" id="1.50.10.10">
    <property type="match status" value="1"/>
</dbReference>
<keyword evidence="2" id="KW-0378">Hydrolase</keyword>
<feature type="signal peptide" evidence="4">
    <location>
        <begin position="1"/>
        <end position="24"/>
    </location>
</feature>
<feature type="chain" id="PRO_5012736081" description="Mannosylglycerate hydrolase MGH1-like glycoside hydrolase domain-containing protein" evidence="4">
    <location>
        <begin position="25"/>
        <end position="539"/>
    </location>
</feature>
<dbReference type="GO" id="GO:0006487">
    <property type="term" value="P:protein N-linked glycosylation"/>
    <property type="evidence" value="ECO:0007669"/>
    <property type="project" value="TreeGrafter"/>
</dbReference>